<dbReference type="PATRIC" id="fig|1618356.3.peg.235"/>
<protein>
    <recommendedName>
        <fullName evidence="8">DNA polymerase III subunit gamma/tau</fullName>
        <ecNumber evidence="8">2.7.7.7</ecNumber>
    </recommendedName>
</protein>
<dbReference type="Pfam" id="PF22608">
    <property type="entry name" value="DNAX_ATPase_lid"/>
    <property type="match status" value="1"/>
</dbReference>
<dbReference type="InterPro" id="IPR001270">
    <property type="entry name" value="ClpA/B"/>
</dbReference>
<evidence type="ECO:0000256" key="4">
    <source>
        <dbReference type="ARBA" id="ARBA00022833"/>
    </source>
</evidence>
<keyword evidence="4" id="KW-0862">Zinc</keyword>
<keyword evidence="3 8" id="KW-0547">Nucleotide-binding</keyword>
<dbReference type="Pfam" id="PF13177">
    <property type="entry name" value="DNA_pol3_delta2"/>
    <property type="match status" value="1"/>
</dbReference>
<dbReference type="GO" id="GO:0009360">
    <property type="term" value="C:DNA polymerase III complex"/>
    <property type="evidence" value="ECO:0007669"/>
    <property type="project" value="InterPro"/>
</dbReference>
<dbReference type="InterPro" id="IPR012763">
    <property type="entry name" value="DNA_pol_III_sug/sutau_N"/>
</dbReference>
<dbReference type="GO" id="GO:0003887">
    <property type="term" value="F:DNA-directed DNA polymerase activity"/>
    <property type="evidence" value="ECO:0007669"/>
    <property type="project" value="UniProtKB-KW"/>
</dbReference>
<keyword evidence="8" id="KW-0235">DNA replication</keyword>
<dbReference type="SMART" id="SM00382">
    <property type="entry name" value="AAA"/>
    <property type="match status" value="1"/>
</dbReference>
<dbReference type="Gene3D" id="1.10.8.60">
    <property type="match status" value="1"/>
</dbReference>
<accession>A0A0G1B670</accession>
<evidence type="ECO:0000313" key="10">
    <source>
        <dbReference type="EMBL" id="KKS33038.1"/>
    </source>
</evidence>
<comment type="function">
    <text evidence="8">DNA polymerase III is a complex, multichain enzyme responsible for most of the replicative synthesis in bacteria. This DNA polymerase also exhibits 3' to 5' exonuclease activity.</text>
</comment>
<dbReference type="InterPro" id="IPR027417">
    <property type="entry name" value="P-loop_NTPase"/>
</dbReference>
<dbReference type="Proteomes" id="UP000034160">
    <property type="component" value="Unassembled WGS sequence"/>
</dbReference>
<dbReference type="EMBL" id="LCCN01000003">
    <property type="protein sequence ID" value="KKS33038.1"/>
    <property type="molecule type" value="Genomic_DNA"/>
</dbReference>
<evidence type="ECO:0000256" key="5">
    <source>
        <dbReference type="ARBA" id="ARBA00022840"/>
    </source>
</evidence>
<feature type="domain" description="AAA+ ATPase" evidence="9">
    <location>
        <begin position="40"/>
        <end position="166"/>
    </location>
</feature>
<evidence type="ECO:0000313" key="11">
    <source>
        <dbReference type="Proteomes" id="UP000034160"/>
    </source>
</evidence>
<dbReference type="STRING" id="1618356.UU93_C0003G0046"/>
<dbReference type="GO" id="GO:0006261">
    <property type="term" value="P:DNA-templated DNA replication"/>
    <property type="evidence" value="ECO:0007669"/>
    <property type="project" value="TreeGrafter"/>
</dbReference>
<evidence type="ECO:0000256" key="7">
    <source>
        <dbReference type="ARBA" id="ARBA00049244"/>
    </source>
</evidence>
<keyword evidence="5 8" id="KW-0067">ATP-binding</keyword>
<gene>
    <name evidence="8" type="primary">dnaX</name>
    <name evidence="10" type="ORF">UU93_C0003G0046</name>
</gene>
<dbReference type="Gene3D" id="3.40.50.300">
    <property type="entry name" value="P-loop containing nucleotide triphosphate hydrolases"/>
    <property type="match status" value="1"/>
</dbReference>
<dbReference type="InterPro" id="IPR048448">
    <property type="entry name" value="DnaX-like_C"/>
</dbReference>
<name>A0A0G1B670_9BACT</name>
<keyword evidence="8" id="KW-0548">Nucleotidyltransferase</keyword>
<dbReference type="Pfam" id="PF20964">
    <property type="entry name" value="DnaX_C"/>
    <property type="match status" value="1"/>
</dbReference>
<keyword evidence="2" id="KW-0479">Metal-binding</keyword>
<keyword evidence="6 8" id="KW-0239">DNA-directed DNA polymerase</keyword>
<evidence type="ECO:0000256" key="2">
    <source>
        <dbReference type="ARBA" id="ARBA00022723"/>
    </source>
</evidence>
<keyword evidence="8" id="KW-0808">Transferase</keyword>
<comment type="caution">
    <text evidence="10">The sequence shown here is derived from an EMBL/GenBank/DDBJ whole genome shotgun (WGS) entry which is preliminary data.</text>
</comment>
<proteinExistence type="inferred from homology"/>
<evidence type="ECO:0000259" key="9">
    <source>
        <dbReference type="SMART" id="SM00382"/>
    </source>
</evidence>
<dbReference type="PRINTS" id="PR00300">
    <property type="entry name" value="CLPPROTEASEA"/>
</dbReference>
<dbReference type="EC" id="2.7.7.7" evidence="8"/>
<dbReference type="NCBIfam" id="TIGR02397">
    <property type="entry name" value="dnaX_nterm"/>
    <property type="match status" value="1"/>
</dbReference>
<comment type="similarity">
    <text evidence="1 8">Belongs to the DnaX/STICHEL family.</text>
</comment>
<evidence type="ECO:0000256" key="3">
    <source>
        <dbReference type="ARBA" id="ARBA00022741"/>
    </source>
</evidence>
<dbReference type="AlphaFoldDB" id="A0A0G1B670"/>
<dbReference type="PANTHER" id="PTHR11669">
    <property type="entry name" value="REPLICATION FACTOR C / DNA POLYMERASE III GAMMA-TAU SUBUNIT"/>
    <property type="match status" value="1"/>
</dbReference>
<reference evidence="10 11" key="1">
    <citation type="journal article" date="2015" name="Nature">
        <title>rRNA introns, odd ribosomes, and small enigmatic genomes across a large radiation of phyla.</title>
        <authorList>
            <person name="Brown C.T."/>
            <person name="Hug L.A."/>
            <person name="Thomas B.C."/>
            <person name="Sharon I."/>
            <person name="Castelle C.J."/>
            <person name="Singh A."/>
            <person name="Wilkins M.J."/>
            <person name="Williams K.H."/>
            <person name="Banfield J.F."/>
        </authorList>
    </citation>
    <scope>NUCLEOTIDE SEQUENCE [LARGE SCALE GENOMIC DNA]</scope>
</reference>
<dbReference type="InterPro" id="IPR003593">
    <property type="entry name" value="AAA+_ATPase"/>
</dbReference>
<evidence type="ECO:0000256" key="1">
    <source>
        <dbReference type="ARBA" id="ARBA00006360"/>
    </source>
</evidence>
<dbReference type="GO" id="GO:0046872">
    <property type="term" value="F:metal ion binding"/>
    <property type="evidence" value="ECO:0007669"/>
    <property type="project" value="UniProtKB-KW"/>
</dbReference>
<comment type="subunit">
    <text evidence="8">DNA polymerase III contains a core (composed of alpha, epsilon and theta chains) that associates with a tau subunit. This core dimerizes to form the POLIII' complex. PolIII' associates with the gamma complex (composed of gamma, delta, delta', psi and chi chains) and with the beta chain to form the complete DNA polymerase III complex.</text>
</comment>
<evidence type="ECO:0000256" key="6">
    <source>
        <dbReference type="ARBA" id="ARBA00022932"/>
    </source>
</evidence>
<dbReference type="PANTHER" id="PTHR11669:SF0">
    <property type="entry name" value="PROTEIN STICHEL-LIKE 2"/>
    <property type="match status" value="1"/>
</dbReference>
<dbReference type="CDD" id="cd00009">
    <property type="entry name" value="AAA"/>
    <property type="match status" value="1"/>
</dbReference>
<sequence>MTLYLKYRPQTIDDLDLVAVRESLGKMLGSKNLPAGRQDIPHAWLFSGPRGTGKTSAARVLAKVVNKDEQVLNSPDIVEIDAASNRGIEEIRTLREGVGLAPISAKIKVYIIDEVHMLTTEAANALLKTLEEPPAHVMFVLCTTDPGKLPETVVSRCTRVQFNKPTLEEAVSSLAKVVKGEKLKISKEDLELVAREARGSFRDGTKILEQIITSGEDVRSVLKMQASAEPDIFLDLVAKKDIEELLKFINALVEGGVSIRTFLERLIMRLRDELLDSKNTQIIETIEELEKVYVRTKEAAVEQLPLEMFVIEQCGTPNAQGSILNAQKTEISASEPVVVEKKIQPSGNYKLEDVVLKWKDVLAAVRPMNHSVEALLRSTKPADFDGHTLNLEVFYKFHKDKLETDKCRKIVEDGVASVFGMQSVVVKMQLGTRQEPPSSEDLAKIAEGIFK</sequence>
<organism evidence="10 11">
    <name type="scientific">Candidatus Amesbacteria bacterium GW2011_GWA2_42_12</name>
    <dbReference type="NCBI Taxonomy" id="1618356"/>
    <lineage>
        <taxon>Bacteria</taxon>
        <taxon>Candidatus Amesiibacteriota</taxon>
    </lineage>
</organism>
<dbReference type="GO" id="GO:0005524">
    <property type="term" value="F:ATP binding"/>
    <property type="evidence" value="ECO:0007669"/>
    <property type="project" value="UniProtKB-KW"/>
</dbReference>
<dbReference type="InterPro" id="IPR050238">
    <property type="entry name" value="DNA_Rep/Repair_Clamp_Loader"/>
</dbReference>
<dbReference type="InterPro" id="IPR045085">
    <property type="entry name" value="HLD_clamp_pol_III_gamma_tau"/>
</dbReference>
<comment type="catalytic activity">
    <reaction evidence="7 8">
        <text>DNA(n) + a 2'-deoxyribonucleoside 5'-triphosphate = DNA(n+1) + diphosphate</text>
        <dbReference type="Rhea" id="RHEA:22508"/>
        <dbReference type="Rhea" id="RHEA-COMP:17339"/>
        <dbReference type="Rhea" id="RHEA-COMP:17340"/>
        <dbReference type="ChEBI" id="CHEBI:33019"/>
        <dbReference type="ChEBI" id="CHEBI:61560"/>
        <dbReference type="ChEBI" id="CHEBI:173112"/>
        <dbReference type="EC" id="2.7.7.7"/>
    </reaction>
</comment>
<evidence type="ECO:0000256" key="8">
    <source>
        <dbReference type="RuleBase" id="RU364063"/>
    </source>
</evidence>
<dbReference type="SUPFAM" id="SSF52540">
    <property type="entry name" value="P-loop containing nucleoside triphosphate hydrolases"/>
    <property type="match status" value="1"/>
</dbReference>